<evidence type="ECO:0000313" key="1">
    <source>
        <dbReference type="EMBL" id="EDR05703.1"/>
    </source>
</evidence>
<dbReference type="InParanoid" id="B0DIK2"/>
<organism evidence="2">
    <name type="scientific">Laccaria bicolor (strain S238N-H82 / ATCC MYA-4686)</name>
    <name type="common">Bicoloured deceiver</name>
    <name type="synonym">Laccaria laccata var. bicolor</name>
    <dbReference type="NCBI Taxonomy" id="486041"/>
    <lineage>
        <taxon>Eukaryota</taxon>
        <taxon>Fungi</taxon>
        <taxon>Dikarya</taxon>
        <taxon>Basidiomycota</taxon>
        <taxon>Agaricomycotina</taxon>
        <taxon>Agaricomycetes</taxon>
        <taxon>Agaricomycetidae</taxon>
        <taxon>Agaricales</taxon>
        <taxon>Agaricineae</taxon>
        <taxon>Hydnangiaceae</taxon>
        <taxon>Laccaria</taxon>
    </lineage>
</organism>
<sequence length="107" mass="12545">MVFIKGFRFDKHKIATRYRDKVDGPDDIRVQTIIRQVMCDIHETSEYDLDFRVGTIIDGSTIFIVYDQDDNQAALEARELGPVEEFIWAAERDFITGPFVWEIADLW</sequence>
<dbReference type="HOGENOM" id="CLU_2237009_0_0_1"/>
<dbReference type="RefSeq" id="XP_001883807.1">
    <property type="nucleotide sequence ID" value="XM_001883772.1"/>
</dbReference>
<accession>B0DIK2</accession>
<evidence type="ECO:0000313" key="2">
    <source>
        <dbReference type="Proteomes" id="UP000001194"/>
    </source>
</evidence>
<dbReference type="EMBL" id="DS547112">
    <property type="protein sequence ID" value="EDR05703.1"/>
    <property type="molecule type" value="Genomic_DNA"/>
</dbReference>
<name>B0DIK2_LACBS</name>
<reference evidence="1 2" key="1">
    <citation type="journal article" date="2008" name="Nature">
        <title>The genome of Laccaria bicolor provides insights into mycorrhizal symbiosis.</title>
        <authorList>
            <person name="Martin F."/>
            <person name="Aerts A."/>
            <person name="Ahren D."/>
            <person name="Brun A."/>
            <person name="Danchin E.G.J."/>
            <person name="Duchaussoy F."/>
            <person name="Gibon J."/>
            <person name="Kohler A."/>
            <person name="Lindquist E."/>
            <person name="Pereda V."/>
            <person name="Salamov A."/>
            <person name="Shapiro H.J."/>
            <person name="Wuyts J."/>
            <person name="Blaudez D."/>
            <person name="Buee M."/>
            <person name="Brokstein P."/>
            <person name="Canbaeck B."/>
            <person name="Cohen D."/>
            <person name="Courty P.E."/>
            <person name="Coutinho P.M."/>
            <person name="Delaruelle C."/>
            <person name="Detter J.C."/>
            <person name="Deveau A."/>
            <person name="DiFazio S."/>
            <person name="Duplessis S."/>
            <person name="Fraissinet-Tachet L."/>
            <person name="Lucic E."/>
            <person name="Frey-Klett P."/>
            <person name="Fourrey C."/>
            <person name="Feussner I."/>
            <person name="Gay G."/>
            <person name="Grimwood J."/>
            <person name="Hoegger P.J."/>
            <person name="Jain P."/>
            <person name="Kilaru S."/>
            <person name="Labbe J."/>
            <person name="Lin Y.C."/>
            <person name="Legue V."/>
            <person name="Le Tacon F."/>
            <person name="Marmeisse R."/>
            <person name="Melayah D."/>
            <person name="Montanini B."/>
            <person name="Muratet M."/>
            <person name="Nehls U."/>
            <person name="Niculita-Hirzel H."/>
            <person name="Oudot-Le Secq M.P."/>
            <person name="Peter M."/>
            <person name="Quesneville H."/>
            <person name="Rajashekar B."/>
            <person name="Reich M."/>
            <person name="Rouhier N."/>
            <person name="Schmutz J."/>
            <person name="Yin T."/>
            <person name="Chalot M."/>
            <person name="Henrissat B."/>
            <person name="Kuees U."/>
            <person name="Lucas S."/>
            <person name="Van de Peer Y."/>
            <person name="Podila G.K."/>
            <person name="Polle A."/>
            <person name="Pukkila P.J."/>
            <person name="Richardson P.M."/>
            <person name="Rouze P."/>
            <person name="Sanders I.R."/>
            <person name="Stajich J.E."/>
            <person name="Tunlid A."/>
            <person name="Tuskan G."/>
            <person name="Grigoriev I.V."/>
        </authorList>
    </citation>
    <scope>NUCLEOTIDE SEQUENCE [LARGE SCALE GENOMIC DNA]</scope>
    <source>
        <strain evidence="2">S238N-H82 / ATCC MYA-4686</strain>
    </source>
</reference>
<protein>
    <submittedName>
        <fullName evidence="1">Predicted protein</fullName>
    </submittedName>
</protein>
<dbReference type="OrthoDB" id="3254719at2759"/>
<dbReference type="AlphaFoldDB" id="B0DIK2"/>
<proteinExistence type="predicted"/>
<gene>
    <name evidence="1" type="ORF">LACBIDRAFT_302897</name>
</gene>
<dbReference type="KEGG" id="lbc:LACBIDRAFT_302897"/>
<dbReference type="GeneID" id="6079452"/>
<keyword evidence="2" id="KW-1185">Reference proteome</keyword>
<dbReference type="Proteomes" id="UP000001194">
    <property type="component" value="Unassembled WGS sequence"/>
</dbReference>